<dbReference type="Proteomes" id="UP000229498">
    <property type="component" value="Unassembled WGS sequence"/>
</dbReference>
<comment type="caution">
    <text evidence="2">The sequence shown here is derived from an EMBL/GenBank/DDBJ whole genome shotgun (WGS) entry which is preliminary data.</text>
</comment>
<dbReference type="RefSeq" id="WP_109794372.1">
    <property type="nucleotide sequence ID" value="NZ_PHIG01000004.1"/>
</dbReference>
<dbReference type="AlphaFoldDB" id="A0A2M9G794"/>
<name>A0A2M9G794_9PROT</name>
<evidence type="ECO:0000256" key="1">
    <source>
        <dbReference type="SAM" id="Coils"/>
    </source>
</evidence>
<dbReference type="Gene3D" id="6.10.280.50">
    <property type="match status" value="1"/>
</dbReference>
<evidence type="ECO:0000313" key="3">
    <source>
        <dbReference type="Proteomes" id="UP000229498"/>
    </source>
</evidence>
<organism evidence="2 3">
    <name type="scientific">Minwuia thermotolerans</name>
    <dbReference type="NCBI Taxonomy" id="2056226"/>
    <lineage>
        <taxon>Bacteria</taxon>
        <taxon>Pseudomonadati</taxon>
        <taxon>Pseudomonadota</taxon>
        <taxon>Alphaproteobacteria</taxon>
        <taxon>Minwuiales</taxon>
        <taxon>Minwuiaceae</taxon>
        <taxon>Minwuia</taxon>
    </lineage>
</organism>
<accession>A0A2M9G794</accession>
<sequence length="57" mass="6574">MTAKHEFQQLKKKHADLDEALRREEARPLPDEALITRLKKQKLMLKDEMAALESSAA</sequence>
<evidence type="ECO:0000313" key="2">
    <source>
        <dbReference type="EMBL" id="PJK31546.1"/>
    </source>
</evidence>
<keyword evidence="3" id="KW-1185">Reference proteome</keyword>
<proteinExistence type="predicted"/>
<dbReference type="InterPro" id="IPR007420">
    <property type="entry name" value="DUF465"/>
</dbReference>
<keyword evidence="1" id="KW-0175">Coiled coil</keyword>
<reference evidence="2 3" key="1">
    <citation type="submission" date="2017-11" db="EMBL/GenBank/DDBJ databases">
        <title>Draft genome sequence of Rhizobiales bacterium SY3-13.</title>
        <authorList>
            <person name="Sun C."/>
        </authorList>
    </citation>
    <scope>NUCLEOTIDE SEQUENCE [LARGE SCALE GENOMIC DNA]</scope>
    <source>
        <strain evidence="2 3">SY3-13</strain>
    </source>
</reference>
<dbReference type="Pfam" id="PF04325">
    <property type="entry name" value="DUF465"/>
    <property type="match status" value="1"/>
</dbReference>
<protein>
    <recommendedName>
        <fullName evidence="4">DUF465 domain-containing protein</fullName>
    </recommendedName>
</protein>
<gene>
    <name evidence="2" type="ORF">CVT23_00360</name>
</gene>
<dbReference type="OrthoDB" id="7362854at2"/>
<evidence type="ECO:0008006" key="4">
    <source>
        <dbReference type="Google" id="ProtNLM"/>
    </source>
</evidence>
<dbReference type="InterPro" id="IPR038444">
    <property type="entry name" value="DUF465_sf"/>
</dbReference>
<feature type="coiled-coil region" evidence="1">
    <location>
        <begin position="7"/>
        <end position="55"/>
    </location>
</feature>
<dbReference type="EMBL" id="PHIG01000004">
    <property type="protein sequence ID" value="PJK31546.1"/>
    <property type="molecule type" value="Genomic_DNA"/>
</dbReference>